<dbReference type="EMBL" id="KK116477">
    <property type="protein sequence ID" value="KFM67864.1"/>
    <property type="molecule type" value="Genomic_DNA"/>
</dbReference>
<dbReference type="STRING" id="407821.A0A087TRX5"/>
<dbReference type="Pfam" id="PF18397">
    <property type="entry name" value="IKBKB_SDD"/>
    <property type="match status" value="1"/>
</dbReference>
<reference evidence="3 4" key="1">
    <citation type="submission" date="2013-11" db="EMBL/GenBank/DDBJ databases">
        <title>Genome sequencing of Stegodyphus mimosarum.</title>
        <authorList>
            <person name="Bechsgaard J."/>
        </authorList>
    </citation>
    <scope>NUCLEOTIDE SEQUENCE [LARGE SCALE GENOMIC DNA]</scope>
</reference>
<feature type="non-terminal residue" evidence="3">
    <location>
        <position position="314"/>
    </location>
</feature>
<accession>A0A087TRX5</accession>
<dbReference type="InterPro" id="IPR046375">
    <property type="entry name" value="IKBKB_SDD_sf"/>
</dbReference>
<sequence>MVESWKNSFENLKNIELLKQKISLLEESSARISSCTIDLQRSVYVRSKYNSPLEDTHQKILDAFADLRRRSKEQRQVPHDNTDIVRLLCLCLQQRHAQIQDIMFHIRKVNQVKRETEDILPQIMNLNKEIMEWDSQVDVWQSRRQEELWKVIDALNDRIRVMGRSSSPLLSSSPQSVTLQRPVFSRFSPDSSLRHLSESSGSQMSLRNSSPIISPPARQSRLEALSVSTFHGENDAFEKMKYSPSLSSFSSAMSLATLLAKTSEDSRRIKKENETLIESFQNMTELFKSCQETDATIVASSEKILDSDVKKSSS</sequence>
<gene>
    <name evidence="3" type="ORF">X975_15894</name>
</gene>
<protein>
    <submittedName>
        <fullName evidence="3">Inhibitor of nuclear factor kappa-B kinase subunit alpha</fullName>
    </submittedName>
</protein>
<dbReference type="GO" id="GO:0016301">
    <property type="term" value="F:kinase activity"/>
    <property type="evidence" value="ECO:0007669"/>
    <property type="project" value="UniProtKB-KW"/>
</dbReference>
<evidence type="ECO:0000313" key="4">
    <source>
        <dbReference type="Proteomes" id="UP000054359"/>
    </source>
</evidence>
<evidence type="ECO:0000259" key="2">
    <source>
        <dbReference type="Pfam" id="PF18397"/>
    </source>
</evidence>
<dbReference type="AlphaFoldDB" id="A0A087TRX5"/>
<feature type="region of interest" description="Disordered" evidence="1">
    <location>
        <begin position="189"/>
        <end position="215"/>
    </location>
</feature>
<keyword evidence="3" id="KW-0808">Transferase</keyword>
<name>A0A087TRX5_STEMI</name>
<dbReference type="OrthoDB" id="267381at2759"/>
<dbReference type="Proteomes" id="UP000054359">
    <property type="component" value="Unassembled WGS sequence"/>
</dbReference>
<dbReference type="OMA" id="DIMFHIR"/>
<feature type="domain" description="IKBKB scaffold dimerization" evidence="2">
    <location>
        <begin position="1"/>
        <end position="151"/>
    </location>
</feature>
<dbReference type="InterPro" id="IPR041185">
    <property type="entry name" value="IKBKB_SDD"/>
</dbReference>
<evidence type="ECO:0000256" key="1">
    <source>
        <dbReference type="SAM" id="MobiDB-lite"/>
    </source>
</evidence>
<organism evidence="3 4">
    <name type="scientific">Stegodyphus mimosarum</name>
    <name type="common">African social velvet spider</name>
    <dbReference type="NCBI Taxonomy" id="407821"/>
    <lineage>
        <taxon>Eukaryota</taxon>
        <taxon>Metazoa</taxon>
        <taxon>Ecdysozoa</taxon>
        <taxon>Arthropoda</taxon>
        <taxon>Chelicerata</taxon>
        <taxon>Arachnida</taxon>
        <taxon>Araneae</taxon>
        <taxon>Araneomorphae</taxon>
        <taxon>Entelegynae</taxon>
        <taxon>Eresoidea</taxon>
        <taxon>Eresidae</taxon>
        <taxon>Stegodyphus</taxon>
    </lineage>
</organism>
<keyword evidence="4" id="KW-1185">Reference proteome</keyword>
<evidence type="ECO:0000313" key="3">
    <source>
        <dbReference type="EMBL" id="KFM67864.1"/>
    </source>
</evidence>
<feature type="compositionally biased region" description="Polar residues" evidence="1">
    <location>
        <begin position="203"/>
        <end position="212"/>
    </location>
</feature>
<proteinExistence type="predicted"/>
<keyword evidence="3" id="KW-0418">Kinase</keyword>
<dbReference type="Gene3D" id="1.20.1270.250">
    <property type="match status" value="1"/>
</dbReference>